<protein>
    <submittedName>
        <fullName evidence="1">Uncharacterized protein</fullName>
    </submittedName>
</protein>
<reference evidence="1 2" key="1">
    <citation type="journal article" date="2015" name="MBio">
        <title>Genome sequence of the Drosophila melanogaster male-killing Spiroplasma strain MSRO endosymbiont.</title>
        <authorList>
            <person name="Paredes J.C."/>
            <person name="Herren J.K."/>
            <person name="Schupfer F."/>
            <person name="Marin R."/>
            <person name="Claverol S."/>
            <person name="Kuo C.H."/>
            <person name="Lemaitre B."/>
            <person name="Beven L."/>
        </authorList>
    </citation>
    <scope>NUCLEOTIDE SEQUENCE [LARGE SCALE GENOMIC DNA]</scope>
    <source>
        <strain evidence="1 2">MSRO</strain>
    </source>
</reference>
<organism evidence="1 2">
    <name type="scientific">Spiroplasma poulsonii</name>
    <dbReference type="NCBI Taxonomy" id="2138"/>
    <lineage>
        <taxon>Bacteria</taxon>
        <taxon>Bacillati</taxon>
        <taxon>Mycoplasmatota</taxon>
        <taxon>Mollicutes</taxon>
        <taxon>Entomoplasmatales</taxon>
        <taxon>Spiroplasmataceae</taxon>
        <taxon>Spiroplasma</taxon>
    </lineage>
</organism>
<dbReference type="AlphaFoldDB" id="A0A2P6FDZ4"/>
<accession>A0A2P6FDZ4</accession>
<comment type="caution">
    <text evidence="1">The sequence shown here is derived from an EMBL/GenBank/DDBJ whole genome shotgun (WGS) entry which is preliminary data.</text>
</comment>
<name>A0A2P6FDZ4_9MOLU</name>
<dbReference type="Proteomes" id="UP000031565">
    <property type="component" value="Unassembled WGS sequence"/>
</dbReference>
<evidence type="ECO:0000313" key="1">
    <source>
        <dbReference type="EMBL" id="PQM31652.1"/>
    </source>
</evidence>
<dbReference type="EMBL" id="JTLV02000001">
    <property type="protein sequence ID" value="PQM31652.1"/>
    <property type="molecule type" value="Genomic_DNA"/>
</dbReference>
<sequence length="304" mass="35798">MLLPAIKTLITDLNQTNVKLSQYQNFQLWIINLKEKEDIITLELLTSNNSDDSDYQVVNAIDIASDDHDTLTWCYAILDLTKQQTITKEAFWSKVTEQQQKLYVLEESSGIYVLTKKGVNFFKDTTIEEELNYYNYNILTILISLRKINDAPNLEPRKDHGQINFIGENKKNLIIMKTTSYKLMLIEGCLVYQCEVDWTAQKGNYLIKTNATIYDQTNFVMTNNEKMLSQLFDLTRLMNMVNERTLEYYRTLLLLKHQQQLFVYDKQSDCWTLTILGQKLFYQIDYPKFVINPNMMKFKLEKGI</sequence>
<gene>
    <name evidence="1" type="ORF">SMSRO_SF015010</name>
</gene>
<dbReference type="STRING" id="2138.SMSRO_v1c14250"/>
<keyword evidence="2" id="KW-1185">Reference proteome</keyword>
<proteinExistence type="predicted"/>
<evidence type="ECO:0000313" key="2">
    <source>
        <dbReference type="Proteomes" id="UP000031565"/>
    </source>
</evidence>